<dbReference type="PANTHER" id="PTHR45749">
    <property type="match status" value="1"/>
</dbReference>
<evidence type="ECO:0000256" key="1">
    <source>
        <dbReference type="SAM" id="Phobius"/>
    </source>
</evidence>
<gene>
    <name evidence="2" type="ORF">PECUL_23A008262</name>
</gene>
<proteinExistence type="predicted"/>
<organism evidence="2 3">
    <name type="scientific">Pelobates cultripes</name>
    <name type="common">Western spadefoot toad</name>
    <dbReference type="NCBI Taxonomy" id="61616"/>
    <lineage>
        <taxon>Eukaryota</taxon>
        <taxon>Metazoa</taxon>
        <taxon>Chordata</taxon>
        <taxon>Craniata</taxon>
        <taxon>Vertebrata</taxon>
        <taxon>Euteleostomi</taxon>
        <taxon>Amphibia</taxon>
        <taxon>Batrachia</taxon>
        <taxon>Anura</taxon>
        <taxon>Pelobatoidea</taxon>
        <taxon>Pelobatidae</taxon>
        <taxon>Pelobates</taxon>
    </lineage>
</organism>
<evidence type="ECO:0000313" key="3">
    <source>
        <dbReference type="Proteomes" id="UP001295444"/>
    </source>
</evidence>
<reference evidence="2" key="1">
    <citation type="submission" date="2022-03" db="EMBL/GenBank/DDBJ databases">
        <authorList>
            <person name="Alioto T."/>
            <person name="Alioto T."/>
            <person name="Gomez Garrido J."/>
        </authorList>
    </citation>
    <scope>NUCLEOTIDE SEQUENCE</scope>
</reference>
<feature type="transmembrane region" description="Helical" evidence="1">
    <location>
        <begin position="273"/>
        <end position="293"/>
    </location>
</feature>
<accession>A0AAD1SZS9</accession>
<keyword evidence="1" id="KW-0812">Transmembrane</keyword>
<dbReference type="Proteomes" id="UP001295444">
    <property type="component" value="Chromosome 09"/>
</dbReference>
<dbReference type="InterPro" id="IPR012337">
    <property type="entry name" value="RNaseH-like_sf"/>
</dbReference>
<name>A0AAD1SZS9_PELCU</name>
<evidence type="ECO:0000313" key="2">
    <source>
        <dbReference type="EMBL" id="CAH2315661.1"/>
    </source>
</evidence>
<keyword evidence="1" id="KW-1133">Transmembrane helix</keyword>
<sequence length="305" mass="34853">MSKERHAHVHPVCLIFRVAHVRRVTEINAHVRPPADTHAQELPVYPTSPPDHAHVRSLIAAQAQGKYFDIDNSSGQGYDNGTNMAGKTNGVQSKILNINPRAVFVPCGCHCRNLVIGDAVRSCKESMQLFGIIQCFYVLFSGPIKRWKILSDHISGLTLKPLCTTRWECHINCLKPLRHNFGEIQEALIVLSDETHIEPNICHEANTLSQQIVEFKFIVLESGFESSFQLARELEEKSECVACFQKAFLYPQKKALFGYESQDEPLNRSHEDIFIMFWLILLLNLWRSVLLQWNNTTKYGDFYTI</sequence>
<keyword evidence="3" id="KW-1185">Reference proteome</keyword>
<keyword evidence="1" id="KW-0472">Membrane</keyword>
<protein>
    <submittedName>
        <fullName evidence="2">Zinc finger MYM-type 1-like</fullName>
    </submittedName>
</protein>
<dbReference type="EMBL" id="OW240920">
    <property type="protein sequence ID" value="CAH2315661.1"/>
    <property type="molecule type" value="Genomic_DNA"/>
</dbReference>
<dbReference type="AlphaFoldDB" id="A0AAD1SZS9"/>
<dbReference type="SUPFAM" id="SSF53098">
    <property type="entry name" value="Ribonuclease H-like"/>
    <property type="match status" value="1"/>
</dbReference>
<dbReference type="PANTHER" id="PTHR45749:SF35">
    <property type="entry name" value="AC-LIKE TRANSPOSASE-RELATED"/>
    <property type="match status" value="1"/>
</dbReference>